<evidence type="ECO:0000256" key="1">
    <source>
        <dbReference type="ARBA" id="ARBA00023015"/>
    </source>
</evidence>
<evidence type="ECO:0000259" key="5">
    <source>
        <dbReference type="PROSITE" id="PS50949"/>
    </source>
</evidence>
<organism evidence="6 7">
    <name type="scientific">Deinococcus seoulensis</name>
    <dbReference type="NCBI Taxonomy" id="1837379"/>
    <lineage>
        <taxon>Bacteria</taxon>
        <taxon>Thermotogati</taxon>
        <taxon>Deinococcota</taxon>
        <taxon>Deinococci</taxon>
        <taxon>Deinococcales</taxon>
        <taxon>Deinococcaceae</taxon>
        <taxon>Deinococcus</taxon>
    </lineage>
</organism>
<evidence type="ECO:0000256" key="3">
    <source>
        <dbReference type="ARBA" id="ARBA00023163"/>
    </source>
</evidence>
<dbReference type="Pfam" id="PF07729">
    <property type="entry name" value="FCD"/>
    <property type="match status" value="1"/>
</dbReference>
<dbReference type="SUPFAM" id="SSF48008">
    <property type="entry name" value="GntR ligand-binding domain-like"/>
    <property type="match status" value="1"/>
</dbReference>
<feature type="region of interest" description="Disordered" evidence="4">
    <location>
        <begin position="1"/>
        <end position="21"/>
    </location>
</feature>
<proteinExistence type="predicted"/>
<sequence length="296" mass="31264">MAALPPPTALLTGPAGRPEEPRMTHATLFQPAATTRKVDHVLHELRRAIQDGQLNPGDRLPAERELAAQFGVGRSSVREALSVLQMSGLIDVRHGQGTFVLPAPPTTPPHAATPDDQLDFLPLTEARYAFELGVARLAAQRRDPAGLRDLRAAQAALHAAAHAADAAAFETANLDFHLALAATTGNAGLMAVAAQLHAPLASQGARRVRRAFYDVTPQRILQAAPLHAALADAVAAAQPEAAMRAVMAHYANVAAPLLDEGNPDDAPDAPTQPEERQPEQVRAEQLRAAAGQGREV</sequence>
<dbReference type="InterPro" id="IPR036388">
    <property type="entry name" value="WH-like_DNA-bd_sf"/>
</dbReference>
<evidence type="ECO:0000313" key="7">
    <source>
        <dbReference type="Proteomes" id="UP000634308"/>
    </source>
</evidence>
<dbReference type="PROSITE" id="PS50949">
    <property type="entry name" value="HTH_GNTR"/>
    <property type="match status" value="1"/>
</dbReference>
<feature type="domain" description="HTH gntR-type" evidence="5">
    <location>
        <begin position="35"/>
        <end position="103"/>
    </location>
</feature>
<dbReference type="SUPFAM" id="SSF46785">
    <property type="entry name" value="Winged helix' DNA-binding domain"/>
    <property type="match status" value="1"/>
</dbReference>
<evidence type="ECO:0000256" key="4">
    <source>
        <dbReference type="SAM" id="MobiDB-lite"/>
    </source>
</evidence>
<dbReference type="Gene3D" id="1.20.120.530">
    <property type="entry name" value="GntR ligand-binding domain-like"/>
    <property type="match status" value="1"/>
</dbReference>
<comment type="caution">
    <text evidence="6">The sequence shown here is derived from an EMBL/GenBank/DDBJ whole genome shotgun (WGS) entry which is preliminary data.</text>
</comment>
<dbReference type="SMART" id="SM00895">
    <property type="entry name" value="FCD"/>
    <property type="match status" value="1"/>
</dbReference>
<feature type="compositionally biased region" description="Basic and acidic residues" evidence="4">
    <location>
        <begin position="273"/>
        <end position="285"/>
    </location>
</feature>
<dbReference type="InterPro" id="IPR011711">
    <property type="entry name" value="GntR_C"/>
</dbReference>
<keyword evidence="7" id="KW-1185">Reference proteome</keyword>
<evidence type="ECO:0000313" key="6">
    <source>
        <dbReference type="EMBL" id="GGR60343.1"/>
    </source>
</evidence>
<dbReference type="SMART" id="SM00345">
    <property type="entry name" value="HTH_GNTR"/>
    <property type="match status" value="1"/>
</dbReference>
<dbReference type="PANTHER" id="PTHR43537">
    <property type="entry name" value="TRANSCRIPTIONAL REGULATOR, GNTR FAMILY"/>
    <property type="match status" value="1"/>
</dbReference>
<keyword evidence="1" id="KW-0805">Transcription regulation</keyword>
<dbReference type="InterPro" id="IPR008920">
    <property type="entry name" value="TF_FadR/GntR_C"/>
</dbReference>
<name>A0ABQ2RRL2_9DEIO</name>
<keyword evidence="3" id="KW-0804">Transcription</keyword>
<keyword evidence="2" id="KW-0238">DNA-binding</keyword>
<reference evidence="7" key="1">
    <citation type="journal article" date="2019" name="Int. J. Syst. Evol. Microbiol.">
        <title>The Global Catalogue of Microorganisms (GCM) 10K type strain sequencing project: providing services to taxonomists for standard genome sequencing and annotation.</title>
        <authorList>
            <consortium name="The Broad Institute Genomics Platform"/>
            <consortium name="The Broad Institute Genome Sequencing Center for Infectious Disease"/>
            <person name="Wu L."/>
            <person name="Ma J."/>
        </authorList>
    </citation>
    <scope>NUCLEOTIDE SEQUENCE [LARGE SCALE GENOMIC DNA]</scope>
    <source>
        <strain evidence="7">JCM 31404</strain>
    </source>
</reference>
<dbReference type="Proteomes" id="UP000634308">
    <property type="component" value="Unassembled WGS sequence"/>
</dbReference>
<dbReference type="PRINTS" id="PR00035">
    <property type="entry name" value="HTHGNTR"/>
</dbReference>
<dbReference type="PANTHER" id="PTHR43537:SF5">
    <property type="entry name" value="UXU OPERON TRANSCRIPTIONAL REGULATOR"/>
    <property type="match status" value="1"/>
</dbReference>
<evidence type="ECO:0000256" key="2">
    <source>
        <dbReference type="ARBA" id="ARBA00023125"/>
    </source>
</evidence>
<dbReference type="InterPro" id="IPR036390">
    <property type="entry name" value="WH_DNA-bd_sf"/>
</dbReference>
<dbReference type="Gene3D" id="1.10.10.10">
    <property type="entry name" value="Winged helix-like DNA-binding domain superfamily/Winged helix DNA-binding domain"/>
    <property type="match status" value="1"/>
</dbReference>
<feature type="region of interest" description="Disordered" evidence="4">
    <location>
        <begin position="257"/>
        <end position="296"/>
    </location>
</feature>
<dbReference type="EMBL" id="BMQM01000014">
    <property type="protein sequence ID" value="GGR60343.1"/>
    <property type="molecule type" value="Genomic_DNA"/>
</dbReference>
<dbReference type="Pfam" id="PF00392">
    <property type="entry name" value="GntR"/>
    <property type="match status" value="1"/>
</dbReference>
<protein>
    <recommendedName>
        <fullName evidence="5">HTH gntR-type domain-containing protein</fullName>
    </recommendedName>
</protein>
<gene>
    <name evidence="6" type="ORF">GCM10008959_22770</name>
</gene>
<accession>A0ABQ2RRL2</accession>
<dbReference type="CDD" id="cd07377">
    <property type="entry name" value="WHTH_GntR"/>
    <property type="match status" value="1"/>
</dbReference>
<dbReference type="InterPro" id="IPR000524">
    <property type="entry name" value="Tscrpt_reg_HTH_GntR"/>
</dbReference>